<keyword evidence="1" id="KW-0812">Transmembrane</keyword>
<evidence type="ECO:0000256" key="1">
    <source>
        <dbReference type="SAM" id="Phobius"/>
    </source>
</evidence>
<gene>
    <name evidence="2" type="ORF">ISR29_04935</name>
</gene>
<organism evidence="2 3">
    <name type="scientific">SAR86 cluster bacterium</name>
    <dbReference type="NCBI Taxonomy" id="2030880"/>
    <lineage>
        <taxon>Bacteria</taxon>
        <taxon>Pseudomonadati</taxon>
        <taxon>Pseudomonadota</taxon>
        <taxon>Gammaproteobacteria</taxon>
        <taxon>SAR86 cluster</taxon>
    </lineage>
</organism>
<accession>A0A937M2N0</accession>
<sequence length="72" mass="8281">MKTIITVLINHIKSWNMVWFGLIFWGSVLNAFAAEFGLLANNPNLSYFFFLFGLILGLVAKFRGTWLWIPAE</sequence>
<keyword evidence="1" id="KW-1133">Transmembrane helix</keyword>
<dbReference type="Proteomes" id="UP000705230">
    <property type="component" value="Unassembled WGS sequence"/>
</dbReference>
<proteinExistence type="predicted"/>
<protein>
    <submittedName>
        <fullName evidence="2">Uncharacterized protein</fullName>
    </submittedName>
</protein>
<keyword evidence="1" id="KW-0472">Membrane</keyword>
<dbReference type="AlphaFoldDB" id="A0A937M2N0"/>
<evidence type="ECO:0000313" key="2">
    <source>
        <dbReference type="EMBL" id="MBL6903528.1"/>
    </source>
</evidence>
<feature type="transmembrane region" description="Helical" evidence="1">
    <location>
        <begin position="49"/>
        <end position="69"/>
    </location>
</feature>
<evidence type="ECO:0000313" key="3">
    <source>
        <dbReference type="Proteomes" id="UP000705230"/>
    </source>
</evidence>
<dbReference type="EMBL" id="JADHSG010000007">
    <property type="protein sequence ID" value="MBL6903528.1"/>
    <property type="molecule type" value="Genomic_DNA"/>
</dbReference>
<comment type="caution">
    <text evidence="2">The sequence shown here is derived from an EMBL/GenBank/DDBJ whole genome shotgun (WGS) entry which is preliminary data.</text>
</comment>
<name>A0A937M2N0_9GAMM</name>
<reference evidence="2" key="1">
    <citation type="submission" date="2020-10" db="EMBL/GenBank/DDBJ databases">
        <title>Microbiome of the Black Sea water column analyzed by genome centric metagenomics.</title>
        <authorList>
            <person name="Cabello-Yeves P.J."/>
            <person name="Callieri C."/>
            <person name="Picazo A."/>
            <person name="Mehrshad M."/>
            <person name="Haro-Moreno J.M."/>
            <person name="Roda-Garcia J."/>
            <person name="Dzembekova N."/>
            <person name="Slabakova V."/>
            <person name="Slabakova N."/>
            <person name="Moncheva S."/>
            <person name="Rodriguez-Valera F."/>
        </authorList>
    </citation>
    <scope>NUCLEOTIDE SEQUENCE</scope>
    <source>
        <strain evidence="2">BS30m-G43</strain>
    </source>
</reference>